<accession>A0ABQ5IUF9</accession>
<reference evidence="1" key="1">
    <citation type="journal article" date="2022" name="Int. J. Mol. Sci.">
        <title>Draft Genome of Tanacetum Coccineum: Genomic Comparison of Closely Related Tanacetum-Family Plants.</title>
        <authorList>
            <person name="Yamashiro T."/>
            <person name="Shiraishi A."/>
            <person name="Nakayama K."/>
            <person name="Satake H."/>
        </authorList>
    </citation>
    <scope>NUCLEOTIDE SEQUENCE</scope>
</reference>
<name>A0ABQ5IUF9_9ASTR</name>
<comment type="caution">
    <text evidence="1">The sequence shown here is derived from an EMBL/GenBank/DDBJ whole genome shotgun (WGS) entry which is preliminary data.</text>
</comment>
<proteinExistence type="predicted"/>
<dbReference type="Proteomes" id="UP001151760">
    <property type="component" value="Unassembled WGS sequence"/>
</dbReference>
<dbReference type="EMBL" id="BQNB010021158">
    <property type="protein sequence ID" value="GJU03486.1"/>
    <property type="molecule type" value="Genomic_DNA"/>
</dbReference>
<sequence>MEFYVNEQTKGTIDDLDEYNEPCEENSKKTCSDLFFKPYLDAQDGKDIYELIERDYSLIPIPTHRDISNPDELCKTKEFTIDAIRRILGFGIRRPCCKEIDDIVYSEKEILCLPTKGHCSFTANWSLDSLALSTPSRGPYRINPPSPDLIKAYIQLDRLEPLTRVHKGSWYASWKKTEECTKIWNLNEDVNSNSKLPDTCPLFWP</sequence>
<reference evidence="1" key="2">
    <citation type="submission" date="2022-01" db="EMBL/GenBank/DDBJ databases">
        <authorList>
            <person name="Yamashiro T."/>
            <person name="Shiraishi A."/>
            <person name="Satake H."/>
            <person name="Nakayama K."/>
        </authorList>
    </citation>
    <scope>NUCLEOTIDE SEQUENCE</scope>
</reference>
<evidence type="ECO:0000313" key="1">
    <source>
        <dbReference type="EMBL" id="GJU03486.1"/>
    </source>
</evidence>
<keyword evidence="2" id="KW-1185">Reference proteome</keyword>
<organism evidence="1 2">
    <name type="scientific">Tanacetum coccineum</name>
    <dbReference type="NCBI Taxonomy" id="301880"/>
    <lineage>
        <taxon>Eukaryota</taxon>
        <taxon>Viridiplantae</taxon>
        <taxon>Streptophyta</taxon>
        <taxon>Embryophyta</taxon>
        <taxon>Tracheophyta</taxon>
        <taxon>Spermatophyta</taxon>
        <taxon>Magnoliopsida</taxon>
        <taxon>eudicotyledons</taxon>
        <taxon>Gunneridae</taxon>
        <taxon>Pentapetalae</taxon>
        <taxon>asterids</taxon>
        <taxon>campanulids</taxon>
        <taxon>Asterales</taxon>
        <taxon>Asteraceae</taxon>
        <taxon>Asteroideae</taxon>
        <taxon>Anthemideae</taxon>
        <taxon>Anthemidinae</taxon>
        <taxon>Tanacetum</taxon>
    </lineage>
</organism>
<protein>
    <submittedName>
        <fullName evidence="1">Uncharacterized protein</fullName>
    </submittedName>
</protein>
<evidence type="ECO:0000313" key="2">
    <source>
        <dbReference type="Proteomes" id="UP001151760"/>
    </source>
</evidence>
<gene>
    <name evidence="1" type="ORF">Tco_1113824</name>
</gene>